<dbReference type="Proteomes" id="UP000765509">
    <property type="component" value="Unassembled WGS sequence"/>
</dbReference>
<dbReference type="EMBL" id="AVOT02004407">
    <property type="protein sequence ID" value="MBW0476274.1"/>
    <property type="molecule type" value="Genomic_DNA"/>
</dbReference>
<proteinExistence type="predicted"/>
<dbReference type="AlphaFoldDB" id="A0A9Q3GRC9"/>
<feature type="region of interest" description="Disordered" evidence="1">
    <location>
        <begin position="75"/>
        <end position="100"/>
    </location>
</feature>
<evidence type="ECO:0000256" key="1">
    <source>
        <dbReference type="SAM" id="MobiDB-lite"/>
    </source>
</evidence>
<name>A0A9Q3GRC9_9BASI</name>
<organism evidence="2 3">
    <name type="scientific">Austropuccinia psidii MF-1</name>
    <dbReference type="NCBI Taxonomy" id="1389203"/>
    <lineage>
        <taxon>Eukaryota</taxon>
        <taxon>Fungi</taxon>
        <taxon>Dikarya</taxon>
        <taxon>Basidiomycota</taxon>
        <taxon>Pucciniomycotina</taxon>
        <taxon>Pucciniomycetes</taxon>
        <taxon>Pucciniales</taxon>
        <taxon>Sphaerophragmiaceae</taxon>
        <taxon>Austropuccinia</taxon>
    </lineage>
</organism>
<comment type="caution">
    <text evidence="2">The sequence shown here is derived from an EMBL/GenBank/DDBJ whole genome shotgun (WGS) entry which is preliminary data.</text>
</comment>
<feature type="compositionally biased region" description="Low complexity" evidence="1">
    <location>
        <begin position="75"/>
        <end position="88"/>
    </location>
</feature>
<reference evidence="2" key="1">
    <citation type="submission" date="2021-03" db="EMBL/GenBank/DDBJ databases">
        <title>Draft genome sequence of rust myrtle Austropuccinia psidii MF-1, a brazilian biotype.</title>
        <authorList>
            <person name="Quecine M.C."/>
            <person name="Pachon D.M.R."/>
            <person name="Bonatelli M.L."/>
            <person name="Correr F.H."/>
            <person name="Franceschini L.M."/>
            <person name="Leite T.F."/>
            <person name="Margarido G.R.A."/>
            <person name="Almeida C.A."/>
            <person name="Ferrarezi J.A."/>
            <person name="Labate C.A."/>
        </authorList>
    </citation>
    <scope>NUCLEOTIDE SEQUENCE</scope>
    <source>
        <strain evidence="2">MF-1</strain>
    </source>
</reference>
<accession>A0A9Q3GRC9</accession>
<evidence type="ECO:0000313" key="2">
    <source>
        <dbReference type="EMBL" id="MBW0476274.1"/>
    </source>
</evidence>
<evidence type="ECO:0000313" key="3">
    <source>
        <dbReference type="Proteomes" id="UP000765509"/>
    </source>
</evidence>
<sequence length="100" mass="11136">MWGQSMASLKEYKEYKTHQEAFRKMVGTLSSLEEDWSPCISPQVALEMEVSSPCIPLVIIRTIQAVKYLKWKSNATTTSSSGGARRMGSGSGYGLKTQKR</sequence>
<gene>
    <name evidence="2" type="ORF">O181_015989</name>
</gene>
<protein>
    <submittedName>
        <fullName evidence="2">Uncharacterized protein</fullName>
    </submittedName>
</protein>
<keyword evidence="3" id="KW-1185">Reference proteome</keyword>